<sequence length="157" mass="17539">MRIYIMRHGEAETFAPTDAERPLTGRGQQHSEQMALQLASQLSDRLDLVWVSPYLRAQQTWQAMAQHLPAPKKLMTVDDITPYGQADDVATYLKAVITVEQPQTVLIVSHLPLVGYLAAELVPDLPPPMYRTSAIAAIDYQPEAEIAEFLWQANPEG</sequence>
<dbReference type="EMBL" id="CP101508">
    <property type="protein sequence ID" value="UTV28427.1"/>
    <property type="molecule type" value="Genomic_DNA"/>
</dbReference>
<gene>
    <name evidence="1" type="primary">sixA</name>
    <name evidence="1" type="ORF">NNL38_04050</name>
</gene>
<dbReference type="Proteomes" id="UP001057998">
    <property type="component" value="Chromosome 1"/>
</dbReference>
<keyword evidence="2" id="KW-1185">Reference proteome</keyword>
<proteinExistence type="predicted"/>
<dbReference type="RefSeq" id="WP_255389741.1">
    <property type="nucleotide sequence ID" value="NZ_CP101508.1"/>
</dbReference>
<reference evidence="1" key="1">
    <citation type="submission" date="2022-07" db="EMBL/GenBank/DDBJ databases">
        <title>Genome sequencing of Photobacterium atrarenae GJH2-4.</title>
        <authorList>
            <person name="Park S.-J."/>
        </authorList>
    </citation>
    <scope>NUCLEOTIDE SEQUENCE</scope>
    <source>
        <strain evidence="1">GJH2-4</strain>
    </source>
</reference>
<organism evidence="1 2">
    <name type="scientific">Photobacterium atrarenae</name>
    <dbReference type="NCBI Taxonomy" id="865757"/>
    <lineage>
        <taxon>Bacteria</taxon>
        <taxon>Pseudomonadati</taxon>
        <taxon>Pseudomonadota</taxon>
        <taxon>Gammaproteobacteria</taxon>
        <taxon>Vibrionales</taxon>
        <taxon>Vibrionaceae</taxon>
        <taxon>Photobacterium</taxon>
    </lineage>
</organism>
<name>A0ABY5GGU2_9GAMM</name>
<dbReference type="Gene3D" id="3.40.50.1240">
    <property type="entry name" value="Phosphoglycerate mutase-like"/>
    <property type="match status" value="1"/>
</dbReference>
<dbReference type="SUPFAM" id="SSF53254">
    <property type="entry name" value="Phosphoglycerate mutase-like"/>
    <property type="match status" value="1"/>
</dbReference>
<dbReference type="NCBIfam" id="TIGR00249">
    <property type="entry name" value="sixA"/>
    <property type="match status" value="1"/>
</dbReference>
<accession>A0ABY5GGU2</accession>
<dbReference type="InterPro" id="IPR013078">
    <property type="entry name" value="His_Pase_superF_clade-1"/>
</dbReference>
<dbReference type="Pfam" id="PF00300">
    <property type="entry name" value="His_Phos_1"/>
    <property type="match status" value="1"/>
</dbReference>
<dbReference type="SMART" id="SM00855">
    <property type="entry name" value="PGAM"/>
    <property type="match status" value="1"/>
</dbReference>
<dbReference type="InterPro" id="IPR004449">
    <property type="entry name" value="SixA"/>
</dbReference>
<dbReference type="InterPro" id="IPR029033">
    <property type="entry name" value="His_PPase_superfam"/>
</dbReference>
<evidence type="ECO:0000313" key="2">
    <source>
        <dbReference type="Proteomes" id="UP001057998"/>
    </source>
</evidence>
<evidence type="ECO:0000313" key="1">
    <source>
        <dbReference type="EMBL" id="UTV28427.1"/>
    </source>
</evidence>
<dbReference type="CDD" id="cd07067">
    <property type="entry name" value="HP_PGM_like"/>
    <property type="match status" value="1"/>
</dbReference>
<protein>
    <submittedName>
        <fullName evidence="1">Phosphohistidine phosphatase SixA</fullName>
    </submittedName>
</protein>